<evidence type="ECO:0000256" key="4">
    <source>
        <dbReference type="ARBA" id="ARBA00023136"/>
    </source>
</evidence>
<dbReference type="EMBL" id="BLPF01000002">
    <property type="protein sequence ID" value="GFJ80976.1"/>
    <property type="molecule type" value="Genomic_DNA"/>
</dbReference>
<evidence type="ECO:0000256" key="1">
    <source>
        <dbReference type="ARBA" id="ARBA00004127"/>
    </source>
</evidence>
<proteinExistence type="predicted"/>
<reference evidence="7 8" key="1">
    <citation type="submission" date="2020-03" db="EMBL/GenBank/DDBJ databases">
        <title>Whole genome shotgun sequence of Phytohabitans houttuyneae NBRC 108639.</title>
        <authorList>
            <person name="Komaki H."/>
            <person name="Tamura T."/>
        </authorList>
    </citation>
    <scope>NUCLEOTIDE SEQUENCE [LARGE SCALE GENOMIC DNA]</scope>
    <source>
        <strain evidence="7 8">NBRC 108639</strain>
    </source>
</reference>
<reference evidence="7 8" key="2">
    <citation type="submission" date="2020-03" db="EMBL/GenBank/DDBJ databases">
        <authorList>
            <person name="Ichikawa N."/>
            <person name="Kimura A."/>
            <person name="Kitahashi Y."/>
            <person name="Uohara A."/>
        </authorList>
    </citation>
    <scope>NUCLEOTIDE SEQUENCE [LARGE SCALE GENOMIC DNA]</scope>
    <source>
        <strain evidence="7 8">NBRC 108639</strain>
    </source>
</reference>
<sequence>MNRRSHAQLWSFGAQPERTALAWSRTALAGATLLGVLVRQLLPTHPVAGVALAVVAVPVVVAVVAAARARYRTGRRALRTDRALPDARLAAGCVLLTTLVALAAGLYVAAG</sequence>
<keyword evidence="8" id="KW-1185">Reference proteome</keyword>
<comment type="subcellular location">
    <subcellularLocation>
        <location evidence="1">Endomembrane system</location>
        <topology evidence="1">Multi-pass membrane protein</topology>
    </subcellularLocation>
</comment>
<name>A0A6V8KG19_9ACTN</name>
<dbReference type="Proteomes" id="UP000482800">
    <property type="component" value="Unassembled WGS sequence"/>
</dbReference>
<dbReference type="AlphaFoldDB" id="A0A6V8KG19"/>
<evidence type="ECO:0000313" key="7">
    <source>
        <dbReference type="EMBL" id="GFJ80976.1"/>
    </source>
</evidence>
<feature type="transmembrane region" description="Helical" evidence="5">
    <location>
        <begin position="21"/>
        <end position="42"/>
    </location>
</feature>
<keyword evidence="2 5" id="KW-0812">Transmembrane</keyword>
<protein>
    <recommendedName>
        <fullName evidence="6">DUF202 domain-containing protein</fullName>
    </recommendedName>
</protein>
<dbReference type="InterPro" id="IPR003807">
    <property type="entry name" value="DUF202"/>
</dbReference>
<feature type="domain" description="DUF202" evidence="6">
    <location>
        <begin position="12"/>
        <end position="76"/>
    </location>
</feature>
<feature type="transmembrane region" description="Helical" evidence="5">
    <location>
        <begin position="48"/>
        <end position="69"/>
    </location>
</feature>
<comment type="caution">
    <text evidence="7">The sequence shown here is derived from an EMBL/GenBank/DDBJ whole genome shotgun (WGS) entry which is preliminary data.</text>
</comment>
<evidence type="ECO:0000256" key="5">
    <source>
        <dbReference type="SAM" id="Phobius"/>
    </source>
</evidence>
<evidence type="ECO:0000259" key="6">
    <source>
        <dbReference type="Pfam" id="PF02656"/>
    </source>
</evidence>
<keyword evidence="3 5" id="KW-1133">Transmembrane helix</keyword>
<evidence type="ECO:0000256" key="2">
    <source>
        <dbReference type="ARBA" id="ARBA00022692"/>
    </source>
</evidence>
<dbReference type="RefSeq" id="WP_173059491.1">
    <property type="nucleotide sequence ID" value="NZ_BAABGO010000028.1"/>
</dbReference>
<keyword evidence="4 5" id="KW-0472">Membrane</keyword>
<feature type="transmembrane region" description="Helical" evidence="5">
    <location>
        <begin position="89"/>
        <end position="110"/>
    </location>
</feature>
<organism evidence="7 8">
    <name type="scientific">Phytohabitans houttuyneae</name>
    <dbReference type="NCBI Taxonomy" id="1076126"/>
    <lineage>
        <taxon>Bacteria</taxon>
        <taxon>Bacillati</taxon>
        <taxon>Actinomycetota</taxon>
        <taxon>Actinomycetes</taxon>
        <taxon>Micromonosporales</taxon>
        <taxon>Micromonosporaceae</taxon>
    </lineage>
</organism>
<accession>A0A6V8KG19</accession>
<dbReference type="Pfam" id="PF02656">
    <property type="entry name" value="DUF202"/>
    <property type="match status" value="1"/>
</dbReference>
<evidence type="ECO:0000313" key="8">
    <source>
        <dbReference type="Proteomes" id="UP000482800"/>
    </source>
</evidence>
<dbReference type="GO" id="GO:0012505">
    <property type="term" value="C:endomembrane system"/>
    <property type="evidence" value="ECO:0007669"/>
    <property type="project" value="UniProtKB-SubCell"/>
</dbReference>
<evidence type="ECO:0000256" key="3">
    <source>
        <dbReference type="ARBA" id="ARBA00022989"/>
    </source>
</evidence>
<gene>
    <name evidence="7" type="ORF">Phou_051560</name>
</gene>